<dbReference type="SUPFAM" id="SSF53067">
    <property type="entry name" value="Actin-like ATPase domain"/>
    <property type="match status" value="2"/>
</dbReference>
<feature type="active site" description="Proton acceptor" evidence="16">
    <location>
        <position position="97"/>
    </location>
</feature>
<feature type="binding site" evidence="16">
    <location>
        <position position="88"/>
    </location>
    <ligand>
        <name>substrate</name>
    </ligand>
</feature>
<comment type="catalytic activity">
    <reaction evidence="1 16">
        <text>(R)-pantothenate + ATP = (R)-4'-phosphopantothenate + ADP + H(+)</text>
        <dbReference type="Rhea" id="RHEA:16373"/>
        <dbReference type="ChEBI" id="CHEBI:10986"/>
        <dbReference type="ChEBI" id="CHEBI:15378"/>
        <dbReference type="ChEBI" id="CHEBI:29032"/>
        <dbReference type="ChEBI" id="CHEBI:30616"/>
        <dbReference type="ChEBI" id="CHEBI:456216"/>
        <dbReference type="EC" id="2.7.1.33"/>
    </reaction>
</comment>
<comment type="subunit">
    <text evidence="5 16">Homodimer.</text>
</comment>
<comment type="cofactor">
    <cofactor evidence="2">
        <name>K(+)</name>
        <dbReference type="ChEBI" id="CHEBI:29103"/>
    </cofactor>
</comment>
<dbReference type="InterPro" id="IPR043129">
    <property type="entry name" value="ATPase_NBD"/>
</dbReference>
<evidence type="ECO:0000256" key="9">
    <source>
        <dbReference type="ARBA" id="ARBA00022741"/>
    </source>
</evidence>
<dbReference type="GO" id="GO:0004594">
    <property type="term" value="F:pantothenate kinase activity"/>
    <property type="evidence" value="ECO:0007669"/>
    <property type="project" value="UniProtKB-UniRule"/>
</dbReference>
<protein>
    <recommendedName>
        <fullName evidence="15 16">Type III pantothenate kinase</fullName>
        <ecNumber evidence="6 16">2.7.1.33</ecNumber>
    </recommendedName>
    <alternativeName>
        <fullName evidence="16">PanK-III</fullName>
    </alternativeName>
    <alternativeName>
        <fullName evidence="16">Pantothenic acid kinase</fullName>
    </alternativeName>
</protein>
<dbReference type="GO" id="GO:0046872">
    <property type="term" value="F:metal ion binding"/>
    <property type="evidence" value="ECO:0007669"/>
    <property type="project" value="UniProtKB-KW"/>
</dbReference>
<dbReference type="UniPathway" id="UPA00241">
    <property type="reaction ID" value="UER00352"/>
</dbReference>
<feature type="binding site" evidence="16">
    <location>
        <position position="119"/>
    </location>
    <ligand>
        <name>K(+)</name>
        <dbReference type="ChEBI" id="CHEBI:29103"/>
    </ligand>
</feature>
<comment type="pathway">
    <text evidence="4 16">Cofactor biosynthesis; coenzyme A biosynthesis; CoA from (R)-pantothenate: step 1/5.</text>
</comment>
<evidence type="ECO:0000256" key="12">
    <source>
        <dbReference type="ARBA" id="ARBA00022958"/>
    </source>
</evidence>
<evidence type="ECO:0000313" key="18">
    <source>
        <dbReference type="Proteomes" id="UP000652681"/>
    </source>
</evidence>
<evidence type="ECO:0000256" key="2">
    <source>
        <dbReference type="ARBA" id="ARBA00001958"/>
    </source>
</evidence>
<keyword evidence="18" id="KW-1185">Reference proteome</keyword>
<feature type="binding site" evidence="16">
    <location>
        <position position="174"/>
    </location>
    <ligand>
        <name>substrate</name>
    </ligand>
</feature>
<dbReference type="PANTHER" id="PTHR34265">
    <property type="entry name" value="TYPE III PANTOTHENATE KINASE"/>
    <property type="match status" value="1"/>
</dbReference>
<comment type="function">
    <text evidence="16">Catalyzes the phosphorylation of pantothenate (Pan), the first step in CoA biosynthesis.</text>
</comment>
<dbReference type="InterPro" id="IPR004619">
    <property type="entry name" value="Type_III_PanK"/>
</dbReference>
<dbReference type="HAMAP" id="MF_01274">
    <property type="entry name" value="Pantothen_kinase_3"/>
    <property type="match status" value="1"/>
</dbReference>
<evidence type="ECO:0000256" key="16">
    <source>
        <dbReference type="HAMAP-Rule" id="MF_01274"/>
    </source>
</evidence>
<dbReference type="Gene3D" id="3.30.420.40">
    <property type="match status" value="1"/>
</dbReference>
<comment type="cofactor">
    <cofactor evidence="16">
        <name>NH4(+)</name>
        <dbReference type="ChEBI" id="CHEBI:28938"/>
    </cofactor>
    <cofactor evidence="16">
        <name>K(+)</name>
        <dbReference type="ChEBI" id="CHEBI:29103"/>
    </cofactor>
    <text evidence="16">A monovalent cation. Ammonium or potassium.</text>
</comment>
<evidence type="ECO:0000256" key="8">
    <source>
        <dbReference type="ARBA" id="ARBA00022679"/>
    </source>
</evidence>
<dbReference type="NCBIfam" id="TIGR00671">
    <property type="entry name" value="baf"/>
    <property type="match status" value="1"/>
</dbReference>
<dbReference type="GO" id="GO:0005737">
    <property type="term" value="C:cytoplasm"/>
    <property type="evidence" value="ECO:0007669"/>
    <property type="project" value="UniProtKB-SubCell"/>
</dbReference>
<keyword evidence="11 16" id="KW-0067">ATP-binding</keyword>
<evidence type="ECO:0000256" key="7">
    <source>
        <dbReference type="ARBA" id="ARBA00022490"/>
    </source>
</evidence>
<comment type="caution">
    <text evidence="17">The sequence shown here is derived from an EMBL/GenBank/DDBJ whole genome shotgun (WGS) entry which is preliminary data.</text>
</comment>
<proteinExistence type="inferred from homology"/>
<gene>
    <name evidence="16" type="primary">coaX</name>
    <name evidence="17" type="ORF">H9Y05_10840</name>
</gene>
<evidence type="ECO:0000256" key="6">
    <source>
        <dbReference type="ARBA" id="ARBA00012102"/>
    </source>
</evidence>
<dbReference type="EMBL" id="JACVEL010000007">
    <property type="protein sequence ID" value="MBC9812963.1"/>
    <property type="molecule type" value="Genomic_DNA"/>
</dbReference>
<dbReference type="AlphaFoldDB" id="A0A8J6PQV7"/>
<comment type="similarity">
    <text evidence="14 16">Belongs to the type III pantothenate kinase family.</text>
</comment>
<evidence type="ECO:0000256" key="14">
    <source>
        <dbReference type="ARBA" id="ARBA00038036"/>
    </source>
</evidence>
<organism evidence="17 18">
    <name type="scientific">Taishania pollutisoli</name>
    <dbReference type="NCBI Taxonomy" id="2766479"/>
    <lineage>
        <taxon>Bacteria</taxon>
        <taxon>Pseudomonadati</taxon>
        <taxon>Bacteroidota</taxon>
        <taxon>Flavobacteriia</taxon>
        <taxon>Flavobacteriales</taxon>
        <taxon>Crocinitomicaceae</taxon>
        <taxon>Taishania</taxon>
    </lineage>
</organism>
<keyword evidence="8 16" id="KW-0808">Transferase</keyword>
<feature type="binding site" evidence="16">
    <location>
        <begin position="10"/>
        <end position="17"/>
    </location>
    <ligand>
        <name>ATP</name>
        <dbReference type="ChEBI" id="CHEBI:30616"/>
    </ligand>
</feature>
<keyword evidence="10 16" id="KW-0418">Kinase</keyword>
<evidence type="ECO:0000256" key="1">
    <source>
        <dbReference type="ARBA" id="ARBA00001206"/>
    </source>
</evidence>
<evidence type="ECO:0000256" key="15">
    <source>
        <dbReference type="ARBA" id="ARBA00040883"/>
    </source>
</evidence>
<feature type="binding site" evidence="16">
    <location>
        <begin position="95"/>
        <end position="98"/>
    </location>
    <ligand>
        <name>substrate</name>
    </ligand>
</feature>
<keyword evidence="9 16" id="KW-0547">Nucleotide-binding</keyword>
<evidence type="ECO:0000256" key="11">
    <source>
        <dbReference type="ARBA" id="ARBA00022840"/>
    </source>
</evidence>
<evidence type="ECO:0000256" key="4">
    <source>
        <dbReference type="ARBA" id="ARBA00005225"/>
    </source>
</evidence>
<evidence type="ECO:0000256" key="10">
    <source>
        <dbReference type="ARBA" id="ARBA00022777"/>
    </source>
</evidence>
<keyword evidence="7 16" id="KW-0963">Cytoplasm</keyword>
<dbReference type="EC" id="2.7.1.33" evidence="6 16"/>
<evidence type="ECO:0000256" key="5">
    <source>
        <dbReference type="ARBA" id="ARBA00011738"/>
    </source>
</evidence>
<evidence type="ECO:0000256" key="13">
    <source>
        <dbReference type="ARBA" id="ARBA00022993"/>
    </source>
</evidence>
<keyword evidence="13 16" id="KW-0173">Coenzyme A biosynthesis</keyword>
<feature type="binding site" evidence="16">
    <location>
        <position position="122"/>
    </location>
    <ligand>
        <name>ATP</name>
        <dbReference type="ChEBI" id="CHEBI:30616"/>
    </ligand>
</feature>
<comment type="subcellular location">
    <subcellularLocation>
        <location evidence="3 16">Cytoplasm</location>
    </subcellularLocation>
</comment>
<keyword evidence="16" id="KW-0479">Metal-binding</keyword>
<dbReference type="GO" id="GO:0015937">
    <property type="term" value="P:coenzyme A biosynthetic process"/>
    <property type="evidence" value="ECO:0007669"/>
    <property type="project" value="UniProtKB-UniRule"/>
</dbReference>
<dbReference type="CDD" id="cd24015">
    <property type="entry name" value="ASKHA_NBD_PanK-III"/>
    <property type="match status" value="1"/>
</dbReference>
<dbReference type="GO" id="GO:0005524">
    <property type="term" value="F:ATP binding"/>
    <property type="evidence" value="ECO:0007669"/>
    <property type="project" value="UniProtKB-UniRule"/>
</dbReference>
<evidence type="ECO:0000313" key="17">
    <source>
        <dbReference type="EMBL" id="MBC9812963.1"/>
    </source>
</evidence>
<sequence length="244" mass="27273">MEKKQILAVDLGNSYVKIGCFINNELTEVKRVSWTDVLENDPLKKEIEKQEGIFSSVLSEGQNEAFKKRFPLLKQFDSGMILPVSLNYATPETLGKDRLCNAVGGWNQAEKKTNVLVVDVGTCIKLDVVTHDGIYQGGSISPGIRLRYQSLNDYTANLPLISETTQVELIGKSTKESMHSGVINGMQAEINGLIARYEQKYESLTIFVTGGDAKYFDLETKNNIFANKNLTLEGLYQIYVFNVQ</sequence>
<dbReference type="RefSeq" id="WP_216714299.1">
    <property type="nucleotide sequence ID" value="NZ_JACVEL010000007.1"/>
</dbReference>
<reference evidence="17" key="1">
    <citation type="submission" date="2020-09" db="EMBL/GenBank/DDBJ databases">
        <title>Taishania pollutisoli gen. nov., sp. nov., Isolated from Tetrabromobisphenol A-Contaminated Soil.</title>
        <authorList>
            <person name="Chen Q."/>
        </authorList>
    </citation>
    <scope>NUCLEOTIDE SEQUENCE</scope>
    <source>
        <strain evidence="17">CZZ-1</strain>
    </source>
</reference>
<name>A0A8J6PQV7_9FLAO</name>
<keyword evidence="12 16" id="KW-0630">Potassium</keyword>
<dbReference type="PANTHER" id="PTHR34265:SF1">
    <property type="entry name" value="TYPE III PANTOTHENATE KINASE"/>
    <property type="match status" value="1"/>
</dbReference>
<evidence type="ECO:0000256" key="3">
    <source>
        <dbReference type="ARBA" id="ARBA00004496"/>
    </source>
</evidence>
<accession>A0A8J6PQV7</accession>
<dbReference type="Proteomes" id="UP000652681">
    <property type="component" value="Unassembled WGS sequence"/>
</dbReference>
<dbReference type="Pfam" id="PF03309">
    <property type="entry name" value="Pan_kinase"/>
    <property type="match status" value="1"/>
</dbReference>